<dbReference type="SMART" id="SM00248">
    <property type="entry name" value="ANK"/>
    <property type="match status" value="15"/>
</dbReference>
<dbReference type="GO" id="GO:0022857">
    <property type="term" value="F:transmembrane transporter activity"/>
    <property type="evidence" value="ECO:0007669"/>
    <property type="project" value="InterPro"/>
</dbReference>
<dbReference type="CDD" id="cd17352">
    <property type="entry name" value="MFS_MCT_SLC16"/>
    <property type="match status" value="1"/>
</dbReference>
<dbReference type="EMBL" id="NRDI02000015">
    <property type="protein sequence ID" value="KAI1510990.1"/>
    <property type="molecule type" value="Genomic_DNA"/>
</dbReference>
<dbReference type="InterPro" id="IPR011701">
    <property type="entry name" value="MFS"/>
</dbReference>
<name>A0A922N9H1_9PLEO</name>
<feature type="repeat" description="ANK" evidence="4">
    <location>
        <begin position="887"/>
        <end position="919"/>
    </location>
</feature>
<feature type="repeat" description="ANK" evidence="4">
    <location>
        <begin position="714"/>
        <end position="746"/>
    </location>
</feature>
<keyword evidence="6" id="KW-0472">Membrane</keyword>
<feature type="repeat" description="ANK" evidence="4">
    <location>
        <begin position="1244"/>
        <end position="1276"/>
    </location>
</feature>
<feature type="transmembrane region" description="Helical" evidence="6">
    <location>
        <begin position="199"/>
        <end position="222"/>
    </location>
</feature>
<feature type="repeat" description="ANK" evidence="4">
    <location>
        <begin position="1037"/>
        <end position="1069"/>
    </location>
</feature>
<dbReference type="Gene3D" id="1.25.40.20">
    <property type="entry name" value="Ankyrin repeat-containing domain"/>
    <property type="match status" value="4"/>
</dbReference>
<feature type="repeat" description="ANK" evidence="4">
    <location>
        <begin position="581"/>
        <end position="614"/>
    </location>
</feature>
<protein>
    <submittedName>
        <fullName evidence="7">Ankyrin repeat domain containing protein</fullName>
    </submittedName>
</protein>
<feature type="compositionally biased region" description="Basic and acidic residues" evidence="5">
    <location>
        <begin position="1393"/>
        <end position="1434"/>
    </location>
</feature>
<organism evidence="7 8">
    <name type="scientific">Pyrenophora tritici-repentis</name>
    <dbReference type="NCBI Taxonomy" id="45151"/>
    <lineage>
        <taxon>Eukaryota</taxon>
        <taxon>Fungi</taxon>
        <taxon>Dikarya</taxon>
        <taxon>Ascomycota</taxon>
        <taxon>Pezizomycotina</taxon>
        <taxon>Dothideomycetes</taxon>
        <taxon>Pleosporomycetidae</taxon>
        <taxon>Pleosporales</taxon>
        <taxon>Pleosporineae</taxon>
        <taxon>Pleosporaceae</taxon>
        <taxon>Pyrenophora</taxon>
    </lineage>
</organism>
<dbReference type="InterPro" id="IPR036259">
    <property type="entry name" value="MFS_trans_sf"/>
</dbReference>
<feature type="repeat" description="ANK" evidence="4">
    <location>
        <begin position="547"/>
        <end position="579"/>
    </location>
</feature>
<feature type="transmembrane region" description="Helical" evidence="6">
    <location>
        <begin position="369"/>
        <end position="388"/>
    </location>
</feature>
<feature type="region of interest" description="Disordered" evidence="5">
    <location>
        <begin position="57"/>
        <end position="84"/>
    </location>
</feature>
<dbReference type="SUPFAM" id="SSF48403">
    <property type="entry name" value="Ankyrin repeat"/>
    <property type="match status" value="3"/>
</dbReference>
<feature type="transmembrane region" description="Helical" evidence="6">
    <location>
        <begin position="103"/>
        <end position="128"/>
    </location>
</feature>
<keyword evidence="3 4" id="KW-0040">ANK repeat</keyword>
<evidence type="ECO:0000256" key="1">
    <source>
        <dbReference type="ARBA" id="ARBA00004141"/>
    </source>
</evidence>
<feature type="compositionally biased region" description="Basic and acidic residues" evidence="5">
    <location>
        <begin position="1367"/>
        <end position="1386"/>
    </location>
</feature>
<feature type="region of interest" description="Disordered" evidence="5">
    <location>
        <begin position="1367"/>
        <end position="1451"/>
    </location>
</feature>
<feature type="transmembrane region" description="Helical" evidence="6">
    <location>
        <begin position="302"/>
        <end position="326"/>
    </location>
</feature>
<dbReference type="OrthoDB" id="195446at2759"/>
<feature type="transmembrane region" description="Helical" evidence="6">
    <location>
        <begin position="170"/>
        <end position="193"/>
    </location>
</feature>
<dbReference type="PROSITE" id="PS50297">
    <property type="entry name" value="ANK_REP_REGION"/>
    <property type="match status" value="7"/>
</dbReference>
<feature type="compositionally biased region" description="Low complexity" evidence="5">
    <location>
        <begin position="1190"/>
        <end position="1203"/>
    </location>
</feature>
<comment type="caution">
    <text evidence="7">The sequence shown here is derived from an EMBL/GenBank/DDBJ whole genome shotgun (WGS) entry which is preliminary data.</text>
</comment>
<dbReference type="PRINTS" id="PR01415">
    <property type="entry name" value="ANKYRIN"/>
</dbReference>
<feature type="repeat" description="ANK" evidence="4">
    <location>
        <begin position="1277"/>
        <end position="1309"/>
    </location>
</feature>
<comment type="subcellular location">
    <subcellularLocation>
        <location evidence="1">Membrane</location>
        <topology evidence="1">Multi-pass membrane protein</topology>
    </subcellularLocation>
</comment>
<evidence type="ECO:0000256" key="3">
    <source>
        <dbReference type="ARBA" id="ARBA00023043"/>
    </source>
</evidence>
<dbReference type="SUPFAM" id="SSF103473">
    <property type="entry name" value="MFS general substrate transporter"/>
    <property type="match status" value="1"/>
</dbReference>
<evidence type="ECO:0000256" key="5">
    <source>
        <dbReference type="SAM" id="MobiDB-lite"/>
    </source>
</evidence>
<dbReference type="InterPro" id="IPR036770">
    <property type="entry name" value="Ankyrin_rpt-contain_sf"/>
</dbReference>
<evidence type="ECO:0000313" key="8">
    <source>
        <dbReference type="Proteomes" id="UP000249757"/>
    </source>
</evidence>
<feature type="transmembrane region" description="Helical" evidence="6">
    <location>
        <begin position="140"/>
        <end position="163"/>
    </location>
</feature>
<gene>
    <name evidence="7" type="ORF">Ptr86124_010111</name>
</gene>
<dbReference type="PROSITE" id="PS50088">
    <property type="entry name" value="ANK_REPEAT"/>
    <property type="match status" value="10"/>
</dbReference>
<reference evidence="8" key="1">
    <citation type="journal article" date="2022" name="Microb. Genom.">
        <title>A global pangenome for the wheat fungal pathogen Pyrenophora tritici-repentis and prediction of effector protein structural homology.</title>
        <authorList>
            <person name="Moolhuijzen P.M."/>
            <person name="See P.T."/>
            <person name="Shi G."/>
            <person name="Powell H.R."/>
            <person name="Cockram J."/>
            <person name="Jorgensen L.N."/>
            <person name="Benslimane H."/>
            <person name="Strelkov S.E."/>
            <person name="Turner J."/>
            <person name="Liu Z."/>
            <person name="Moffat C.S."/>
        </authorList>
    </citation>
    <scope>NUCLEOTIDE SEQUENCE [LARGE SCALE GENOMIC DNA]</scope>
</reference>
<feature type="repeat" description="ANK" evidence="4">
    <location>
        <begin position="786"/>
        <end position="820"/>
    </location>
</feature>
<keyword evidence="6" id="KW-0812">Transmembrane</keyword>
<feature type="transmembrane region" description="Helical" evidence="6">
    <location>
        <begin position="259"/>
        <end position="281"/>
    </location>
</feature>
<feature type="region of interest" description="Disordered" evidence="5">
    <location>
        <begin position="1184"/>
        <end position="1203"/>
    </location>
</feature>
<feature type="transmembrane region" description="Helical" evidence="6">
    <location>
        <begin position="229"/>
        <end position="247"/>
    </location>
</feature>
<keyword evidence="6" id="KW-1133">Transmembrane helix</keyword>
<accession>A0A922N9H1</accession>
<keyword evidence="8" id="KW-1185">Reference proteome</keyword>
<feature type="repeat" description="ANK" evidence="4">
    <location>
        <begin position="1310"/>
        <end position="1342"/>
    </location>
</feature>
<dbReference type="Pfam" id="PF12796">
    <property type="entry name" value="Ank_2"/>
    <property type="match status" value="4"/>
</dbReference>
<dbReference type="InterPro" id="IPR002110">
    <property type="entry name" value="Ankyrin_rpt"/>
</dbReference>
<dbReference type="Pfam" id="PF07690">
    <property type="entry name" value="MFS_1"/>
    <property type="match status" value="1"/>
</dbReference>
<evidence type="ECO:0000313" key="7">
    <source>
        <dbReference type="EMBL" id="KAI1510990.1"/>
    </source>
</evidence>
<dbReference type="PANTHER" id="PTHR24198:SF165">
    <property type="entry name" value="ANKYRIN REPEAT-CONTAINING PROTEIN-RELATED"/>
    <property type="match status" value="1"/>
</dbReference>
<dbReference type="Gene3D" id="1.20.1250.20">
    <property type="entry name" value="MFS general substrate transporter like domains"/>
    <property type="match status" value="2"/>
</dbReference>
<keyword evidence="2" id="KW-0677">Repeat</keyword>
<dbReference type="Proteomes" id="UP000249757">
    <property type="component" value="Unassembled WGS sequence"/>
</dbReference>
<proteinExistence type="predicted"/>
<dbReference type="Pfam" id="PF00023">
    <property type="entry name" value="Ank"/>
    <property type="match status" value="2"/>
</dbReference>
<evidence type="ECO:0000256" key="4">
    <source>
        <dbReference type="PROSITE-ProRule" id="PRU00023"/>
    </source>
</evidence>
<evidence type="ECO:0000256" key="2">
    <source>
        <dbReference type="ARBA" id="ARBA00022737"/>
    </source>
</evidence>
<evidence type="ECO:0000256" key="6">
    <source>
        <dbReference type="SAM" id="Phobius"/>
    </source>
</evidence>
<dbReference type="GO" id="GO:0016020">
    <property type="term" value="C:membrane"/>
    <property type="evidence" value="ECO:0007669"/>
    <property type="project" value="UniProtKB-SubCell"/>
</dbReference>
<feature type="repeat" description="ANK" evidence="4">
    <location>
        <begin position="513"/>
        <end position="545"/>
    </location>
</feature>
<sequence length="1603" mass="174421">MSSEEKGSTPGLINPHNNLARVNTYPHAEFTIPPSDTLSPCPSAQTHTADAPALANFKANHPNNTATGDEKSHQPLDQDSPSITTTAHDEVTYPEGGLGAWSVVLGSFLGLISSLGMMNTVGIYHAYISEHYLQDYSESTISWIFSMYVFLSFFCGLQIGPIFDAHGPRLLVLAGSILLCLSNFLLGLCTLYWHFFLVFGVLGGVGTSLIFTPAFAAISHFFYVKRGNATGVAAAGGSLGGVIFPLALEKLLPSVGFPWATRIVGFVTLFCCIGACILIRSRLPPKVGQSVWPDFRIFSQKSYFLLTVGIFLMEWALFVPITYLTTFATSTGAVGPSFSYQLLAIFNAGSCIGRWVPGFLADKLGRFNSMIAALAVCSATSLVFWLPASLLTPTTESEAITIKALSIVYAVTFGFASGSNISLTPPAIRRIDLEMESDSAKAPALKRKGSTLQTSVEVLKCRFGKPAGTPEERGAFKPSKQWTPIYYAVYHQREAALSHFLRTGGSPDDITGTGQPPLCIAFASGYVETAKSLLEAGADVNATIKNTGETALHLAVKNGRNDLVELIIPYGANLDLKTYDTGETPLHYAASKSASLASAMTLIKHGASYDVLNVKGQTAAEAALKANNIQGAAAIINAARDKRDELVKEKEMLLKHVENTQGRFSIGNDLIADIFAAACDPESTVLVEAIKRNDAALVEMLLEKGSDPDQETTSGLRPIFVALDCASAPVVNALLKRGIDLKVLDKKQSTVLQAIFESPLAHEQETSALFAALLEQGADADVRYPDGKTLLHHAVSPIFDNTKYAQLLIDNGLDVDAQDEGGNTALHLATHSKSRVEMLLKNKANPHQTNVGGLTPLLYASTFCKKDKEPDLLSLVKVSDRSKTNANEQSALHLAAANGLEKTLRLLLRARPDIAVVDKDKNTPLLLAVKNHQWAVVPLLAIAPSINAWGTDGLIALHHIATSTPTEPETWADIAAATFPFCQRGVSRSMRDRSGATSLILAVKTLPEEGLPVVEALLVQKMDRQASWNCAGHEDHQKREALYYAVTLGKPAFVEALLKNGATFNFEDWTSETAEMSPSVETNKQILKIFAQHEWQRRAALLRRLPTEADDGLFFFFTAFPIASLKQMISLGLDINALPKSPMGSSLLWAFLRHIPLQPPMSPDYLMEGLKTILAAGSDPNAEWVRSSRRSTPPQSPNSSRIGLPLTLRPLSFLLEECPGIDIAAVKLMLTQGADLSVASPFYAGRFPLHSAAKARRVNIVEELSLQRADMSCVDQSGRTPLFYAAEVGDWEITDTLLRRGAKVDIQDSTKDTPLHLAAVGGSKRVVAILLREEAKASMKNVQGLTPLERVPEDLEEQEKEKIVSMLKDAEEKEKREEEYQRRRQEQTAALEAEVKQAHEEALATERRQQEEHRKKEQEKAEALLQEKHTEDHAATATETLQTPPQLKNRKSYSLFRKSSLFFSKSTGTNTPADNSAKMRKSSMLSLRITSTQEPNKPIPANHPSPNTPALLLASPDFFTTDFSTKMSQRSTAAVPTTLKRLPTPRVDSGLDSGQAGLVGREKDDKTALDLAAVNEKLANPRDSGHEFKDWLALTRMLDVDGV</sequence>
<dbReference type="PANTHER" id="PTHR24198">
    <property type="entry name" value="ANKYRIN REPEAT AND PROTEIN KINASE DOMAIN-CONTAINING PROTEIN"/>
    <property type="match status" value="1"/>
</dbReference>